<feature type="compositionally biased region" description="Low complexity" evidence="1">
    <location>
        <begin position="7"/>
        <end position="16"/>
    </location>
</feature>
<evidence type="ECO:0000313" key="3">
    <source>
        <dbReference type="Proteomes" id="UP000284706"/>
    </source>
</evidence>
<dbReference type="InterPro" id="IPR013240">
    <property type="entry name" value="DNA-dir_RNA_pol1_su_RPA34"/>
</dbReference>
<organism evidence="2 3">
    <name type="scientific">Gymnopilus dilepis</name>
    <dbReference type="NCBI Taxonomy" id="231916"/>
    <lineage>
        <taxon>Eukaryota</taxon>
        <taxon>Fungi</taxon>
        <taxon>Dikarya</taxon>
        <taxon>Basidiomycota</taxon>
        <taxon>Agaricomycotina</taxon>
        <taxon>Agaricomycetes</taxon>
        <taxon>Agaricomycetidae</taxon>
        <taxon>Agaricales</taxon>
        <taxon>Agaricineae</taxon>
        <taxon>Hymenogastraceae</taxon>
        <taxon>Gymnopilus</taxon>
    </lineage>
</organism>
<sequence>MARRSESPSSSSSRSSATPPPQVLEKKKKHGKSDAKKQAPTDGSGKNEGVDPNWAYSPPPGATLIAEDPDLDAGEFDWDRIQENDDLELWLIRIPASIKPKYLDGLKVDAPSSSKSGRIGELTRKHATYDIWSIGDDDTPVGGEEIKSISCLLPRKSKKGRLYPAPKPITRHIVFSAQEVKPTPEPDVDPTTTYKNPPRHSYPKEVLKHRFLPYGAYSKNHDEANAQEGEDTSKMDIDDVLDGPTPGQPRSPKKKRSKDTDENEVEPKGVEKRSKGKKRKGEVTEGGDTPATKKPKKSKAS</sequence>
<dbReference type="Proteomes" id="UP000284706">
    <property type="component" value="Unassembled WGS sequence"/>
</dbReference>
<accession>A0A409VTE2</accession>
<reference evidence="2 3" key="1">
    <citation type="journal article" date="2018" name="Evol. Lett.">
        <title>Horizontal gene cluster transfer increased hallucinogenic mushroom diversity.</title>
        <authorList>
            <person name="Reynolds H.T."/>
            <person name="Vijayakumar V."/>
            <person name="Gluck-Thaler E."/>
            <person name="Korotkin H.B."/>
            <person name="Matheny P.B."/>
            <person name="Slot J.C."/>
        </authorList>
    </citation>
    <scope>NUCLEOTIDE SEQUENCE [LARGE SCALE GENOMIC DNA]</scope>
    <source>
        <strain evidence="2 3">SRW20</strain>
    </source>
</reference>
<proteinExistence type="predicted"/>
<evidence type="ECO:0000313" key="2">
    <source>
        <dbReference type="EMBL" id="PPQ69532.1"/>
    </source>
</evidence>
<evidence type="ECO:0000256" key="1">
    <source>
        <dbReference type="SAM" id="MobiDB-lite"/>
    </source>
</evidence>
<name>A0A409VTE2_9AGAR</name>
<keyword evidence="3" id="KW-1185">Reference proteome</keyword>
<dbReference type="OrthoDB" id="76224at2759"/>
<protein>
    <submittedName>
        <fullName evidence="2">Uncharacterized protein</fullName>
    </submittedName>
</protein>
<dbReference type="Gene3D" id="6.20.250.70">
    <property type="match status" value="1"/>
</dbReference>
<gene>
    <name evidence="2" type="ORF">CVT26_001790</name>
</gene>
<dbReference type="InParanoid" id="A0A409VTE2"/>
<feature type="region of interest" description="Disordered" evidence="1">
    <location>
        <begin position="175"/>
        <end position="301"/>
    </location>
</feature>
<dbReference type="AlphaFoldDB" id="A0A409VTE2"/>
<dbReference type="Pfam" id="PF08208">
    <property type="entry name" value="RNA_polI_A34"/>
    <property type="match status" value="1"/>
</dbReference>
<feature type="region of interest" description="Disordered" evidence="1">
    <location>
        <begin position="1"/>
        <end position="69"/>
    </location>
</feature>
<comment type="caution">
    <text evidence="2">The sequence shown here is derived from an EMBL/GenBank/DDBJ whole genome shotgun (WGS) entry which is preliminary data.</text>
</comment>
<dbReference type="EMBL" id="NHYE01005570">
    <property type="protein sequence ID" value="PPQ69532.1"/>
    <property type="molecule type" value="Genomic_DNA"/>
</dbReference>
<dbReference type="GO" id="GO:0006360">
    <property type="term" value="P:transcription by RNA polymerase I"/>
    <property type="evidence" value="ECO:0007669"/>
    <property type="project" value="InterPro"/>
</dbReference>